<dbReference type="InterPro" id="IPR021398">
    <property type="entry name" value="DUF3037"/>
</dbReference>
<dbReference type="Proteomes" id="UP000501427">
    <property type="component" value="Chromosome"/>
</dbReference>
<dbReference type="EMBL" id="CP038441">
    <property type="protein sequence ID" value="QJT21673.1"/>
    <property type="molecule type" value="Genomic_DNA"/>
</dbReference>
<accession>A0A6M4YR11</accession>
<protein>
    <submittedName>
        <fullName evidence="1">DUF3037 domain-containing protein</fullName>
    </submittedName>
</protein>
<reference evidence="1 2" key="1">
    <citation type="submission" date="2019-03" db="EMBL/GenBank/DDBJ databases">
        <title>Novel transposon Tn6433 accelerates the dissemination of tet(E) in Aeromonas from aerobic biofilm under oxytetracycline stress.</title>
        <authorList>
            <person name="Shi Y."/>
            <person name="Tian Z."/>
            <person name="Zhang Y."/>
            <person name="Zhang H."/>
            <person name="Yang M."/>
        </authorList>
    </citation>
    <scope>NUCLEOTIDE SEQUENCE [LARGE SCALE GENOMIC DNA]</scope>
    <source>
        <strain evidence="1 2">T0.1-19</strain>
    </source>
</reference>
<name>A0A6M4YR11_AERME</name>
<evidence type="ECO:0000313" key="2">
    <source>
        <dbReference type="Proteomes" id="UP000501427"/>
    </source>
</evidence>
<sequence>MEMDRAMRHEVVYAIVQFRPYRETEEFANVGVVMCAPKAGFFDYRIETKTFSRVTKFFDQLDFRLPRMVTGFVVDELQRVKEMAHCIGEPEAAFRLFHQATKAKEGLIYFSQVKPALVDGDLAQYLDELYQHHVHHSFAKQPSATERLEVTMRNLLEQHDLRKHYQLRNLEDGLGLVKARVPFTHQKDDNTMKAIRPLSLAFSTPHKIVEDAEQWAARFKRLFKAGILIPENVIMPIEQPQDCDDKTISLAVNMANTIFKNNKVTAIPANDEDRILTFAAQI</sequence>
<proteinExistence type="predicted"/>
<organism evidence="1 2">
    <name type="scientific">Aeromonas media</name>
    <dbReference type="NCBI Taxonomy" id="651"/>
    <lineage>
        <taxon>Bacteria</taxon>
        <taxon>Pseudomonadati</taxon>
        <taxon>Pseudomonadota</taxon>
        <taxon>Gammaproteobacteria</taxon>
        <taxon>Aeromonadales</taxon>
        <taxon>Aeromonadaceae</taxon>
        <taxon>Aeromonas</taxon>
    </lineage>
</organism>
<gene>
    <name evidence="1" type="ORF">E4184_09690</name>
</gene>
<dbReference type="Pfam" id="PF11236">
    <property type="entry name" value="DUF3037"/>
    <property type="match status" value="1"/>
</dbReference>
<evidence type="ECO:0000313" key="1">
    <source>
        <dbReference type="EMBL" id="QJT21673.1"/>
    </source>
</evidence>
<dbReference type="AlphaFoldDB" id="A0A6M4YR11"/>